<gene>
    <name evidence="1" type="ORF">DK389_05595</name>
</gene>
<proteinExistence type="predicted"/>
<keyword evidence="2" id="KW-1185">Reference proteome</keyword>
<dbReference type="EMBL" id="CP029550">
    <property type="protein sequence ID" value="AWN40107.1"/>
    <property type="molecule type" value="Genomic_DNA"/>
</dbReference>
<evidence type="ECO:0000313" key="2">
    <source>
        <dbReference type="Proteomes" id="UP000245926"/>
    </source>
</evidence>
<accession>A0A2U8W208</accession>
<reference evidence="2" key="1">
    <citation type="submission" date="2018-05" db="EMBL/GenBank/DDBJ databases">
        <title>Complete Genome Sequence of Methylobacterium sp. 17SD2-17.</title>
        <authorList>
            <person name="Srinivasan S."/>
        </authorList>
    </citation>
    <scope>NUCLEOTIDE SEQUENCE [LARGE SCALE GENOMIC DNA]</scope>
    <source>
        <strain evidence="2">17SD2-17</strain>
    </source>
</reference>
<protein>
    <submittedName>
        <fullName evidence="1">Uncharacterized protein</fullName>
    </submittedName>
</protein>
<dbReference type="RefSeq" id="WP_109887970.1">
    <property type="nucleotide sequence ID" value="NZ_CP029550.1"/>
</dbReference>
<name>A0A2U8W208_9HYPH</name>
<organism evidence="1 2">
    <name type="scientific">Methylobacterium durans</name>
    <dbReference type="NCBI Taxonomy" id="2202825"/>
    <lineage>
        <taxon>Bacteria</taxon>
        <taxon>Pseudomonadati</taxon>
        <taxon>Pseudomonadota</taxon>
        <taxon>Alphaproteobacteria</taxon>
        <taxon>Hyphomicrobiales</taxon>
        <taxon>Methylobacteriaceae</taxon>
        <taxon>Methylobacterium</taxon>
    </lineage>
</organism>
<sequence length="87" mass="10070">MNELRDFALPWRVVELEDAYRVEDANGLAIATLFFVEDPEQLDFTGRLSRHEARRVAARIVEMSDFRSVMMELEARDGAPTSMRSKH</sequence>
<dbReference type="Proteomes" id="UP000245926">
    <property type="component" value="Chromosome"/>
</dbReference>
<dbReference type="KEGG" id="mets:DK389_05595"/>
<dbReference type="OrthoDB" id="8005836at2"/>
<evidence type="ECO:0000313" key="1">
    <source>
        <dbReference type="EMBL" id="AWN40107.1"/>
    </source>
</evidence>
<dbReference type="AlphaFoldDB" id="A0A2U8W208"/>